<accession>A0A7K1ST96</accession>
<dbReference type="RefSeq" id="WP_157564012.1">
    <property type="nucleotide sequence ID" value="NZ_WPIK01000002.1"/>
</dbReference>
<dbReference type="Proteomes" id="UP000462014">
    <property type="component" value="Unassembled WGS sequence"/>
</dbReference>
<name>A0A7K1ST96_9SPHI</name>
<evidence type="ECO:0000256" key="3">
    <source>
        <dbReference type="ARBA" id="ARBA00022452"/>
    </source>
</evidence>
<evidence type="ECO:0000256" key="2">
    <source>
        <dbReference type="ARBA" id="ARBA00022448"/>
    </source>
</evidence>
<dbReference type="InterPro" id="IPR000531">
    <property type="entry name" value="Beta-barrel_TonB"/>
</dbReference>
<dbReference type="EMBL" id="WPIK01000002">
    <property type="protein sequence ID" value="MVN20477.1"/>
    <property type="molecule type" value="Genomic_DNA"/>
</dbReference>
<feature type="domain" description="TonB-dependent receptor plug" evidence="11">
    <location>
        <begin position="224"/>
        <end position="330"/>
    </location>
</feature>
<protein>
    <submittedName>
        <fullName evidence="12">SusC/RagA family TonB-linked outer membrane protein</fullName>
    </submittedName>
</protein>
<keyword evidence="13" id="KW-1185">Reference proteome</keyword>
<feature type="domain" description="TonB-dependent receptor-like beta-barrel" evidence="10">
    <location>
        <begin position="547"/>
        <end position="1132"/>
    </location>
</feature>
<dbReference type="Gene3D" id="2.60.40.1120">
    <property type="entry name" value="Carboxypeptidase-like, regulatory domain"/>
    <property type="match status" value="1"/>
</dbReference>
<dbReference type="NCBIfam" id="TIGR04056">
    <property type="entry name" value="OMP_RagA_SusC"/>
    <property type="match status" value="1"/>
</dbReference>
<proteinExistence type="inferred from homology"/>
<keyword evidence="4 8" id="KW-0812">Transmembrane</keyword>
<dbReference type="InterPro" id="IPR039426">
    <property type="entry name" value="TonB-dep_rcpt-like"/>
</dbReference>
<comment type="subcellular location">
    <subcellularLocation>
        <location evidence="1 8">Cell outer membrane</location>
        <topology evidence="1 8">Multi-pass membrane protein</topology>
    </subcellularLocation>
</comment>
<dbReference type="InterPro" id="IPR037066">
    <property type="entry name" value="Plug_dom_sf"/>
</dbReference>
<keyword evidence="3 8" id="KW-1134">Transmembrane beta strand</keyword>
<comment type="similarity">
    <text evidence="8 9">Belongs to the TonB-dependent receptor family.</text>
</comment>
<keyword evidence="5 9" id="KW-0798">TonB box</keyword>
<evidence type="ECO:0000256" key="1">
    <source>
        <dbReference type="ARBA" id="ARBA00004571"/>
    </source>
</evidence>
<evidence type="ECO:0000259" key="11">
    <source>
        <dbReference type="Pfam" id="PF07715"/>
    </source>
</evidence>
<dbReference type="SUPFAM" id="SSF56935">
    <property type="entry name" value="Porins"/>
    <property type="match status" value="1"/>
</dbReference>
<evidence type="ECO:0000259" key="10">
    <source>
        <dbReference type="Pfam" id="PF00593"/>
    </source>
</evidence>
<evidence type="ECO:0000256" key="9">
    <source>
        <dbReference type="RuleBase" id="RU003357"/>
    </source>
</evidence>
<dbReference type="PROSITE" id="PS52016">
    <property type="entry name" value="TONB_DEPENDENT_REC_3"/>
    <property type="match status" value="1"/>
</dbReference>
<keyword evidence="7 8" id="KW-0998">Cell outer membrane</keyword>
<evidence type="ECO:0000313" key="13">
    <source>
        <dbReference type="Proteomes" id="UP000462014"/>
    </source>
</evidence>
<keyword evidence="2 8" id="KW-0813">Transport</keyword>
<dbReference type="InterPro" id="IPR008969">
    <property type="entry name" value="CarboxyPept-like_regulatory"/>
</dbReference>
<dbReference type="InterPro" id="IPR023996">
    <property type="entry name" value="TonB-dep_OMP_SusC/RagA"/>
</dbReference>
<comment type="caution">
    <text evidence="12">The sequence shown here is derived from an EMBL/GenBank/DDBJ whole genome shotgun (WGS) entry which is preliminary data.</text>
</comment>
<dbReference type="InterPro" id="IPR023997">
    <property type="entry name" value="TonB-dep_OMP_SusC/RagA_CS"/>
</dbReference>
<dbReference type="Gene3D" id="2.40.170.20">
    <property type="entry name" value="TonB-dependent receptor, beta-barrel domain"/>
    <property type="match status" value="1"/>
</dbReference>
<evidence type="ECO:0000256" key="8">
    <source>
        <dbReference type="PROSITE-ProRule" id="PRU01360"/>
    </source>
</evidence>
<dbReference type="InterPro" id="IPR012910">
    <property type="entry name" value="Plug_dom"/>
</dbReference>
<dbReference type="Pfam" id="PF13715">
    <property type="entry name" value="CarbopepD_reg_2"/>
    <property type="match status" value="1"/>
</dbReference>
<dbReference type="Pfam" id="PF07715">
    <property type="entry name" value="Plug"/>
    <property type="match status" value="1"/>
</dbReference>
<evidence type="ECO:0000256" key="7">
    <source>
        <dbReference type="ARBA" id="ARBA00023237"/>
    </source>
</evidence>
<dbReference type="Gene3D" id="2.170.130.10">
    <property type="entry name" value="TonB-dependent receptor, plug domain"/>
    <property type="match status" value="1"/>
</dbReference>
<dbReference type="NCBIfam" id="TIGR04057">
    <property type="entry name" value="SusC_RagA_signa"/>
    <property type="match status" value="1"/>
</dbReference>
<sequence length="1182" mass="130213">MKIYNFKSSGGSCTVHKILLAMKLIFLLMFTALLQAQAVSLAQGKITLSAKNEPLEKVLKQIRKQSGFDLVFISTDIERAKPVTINVKEETLENTLKQCFLDQPFEFSIQSKAIVVQEKRVQGLLKNIQNILMDIRGKVVDESGLGLPGASVKVKGTATGTMTDANGRFSFKGIDENAVLVVSFLSYETQEVKAAAKSEMVIKLKAKSGSLNEIVVVGYGTQKKENLTGAVSVVKGSDLENRPVVNVTQSLQGLVPGLNVNVGGNTKPGQSFNLNVRGTANLSGSDSPYVLVDGLEMSLADVNPNDIESISVLKDASAAAIYGARAAYGVILVTTKKGSADKMSLNYSGNVGLTSPVKLPDMANSLEFANYFNAATFNALGTKQYSDDKLALLAKYINDPTGMSIFPEVNSNNYSNWENSSNGVANTNWFKLHYKPFAVRQDHNLSMSGGSNQVQYYISGGYYNEGGSLRYADINYDRYNLNAKVTSQLAKWIKVKANTKYTTSKNVTPLAGFENLFFHNLARMRPNVSPYDLNGNWSEQSMVPYLQSGSKAQNNNTTLALLTGLELEPVKKWKIFMDLNLRQQSNESSSLKLPGTIYGIDGTPIAVNRSEYNIPIKGSYGRTMEKVTYLSPNIYTNYAYSIQQKHNFDLTVGYQQESNQYSSLTANAQDLISANRPGISLSTGAQTIAESRTHWATMGAFGRLTYNYKSKYLLEMNGRYDGSSRFAAGSRWGFFPSFSAGYNLAQEKFMQDKVSWIDELKIRGSYGFLGNQSGAGLYSYSENMNVSTPGIGTGPRYYFGSGREANIYAPGAFNPFVTWEKVENTDFGLDMSAFKGRLNLTLDVYQRNTRDMLGPTLDIADMYGTTPPVSNNADLRNRGWEISLNWRGNISEKITYTIGGLLADSKSIVTKYQNPTKSNPTATWYEGKTVGEIWGYRTSGLIQNAADAAAYNKLDRSYLTSIAWVPGDVAYRDLNGDNKINRGANKVGDMGDLTIIGNSTPRYLYSLNGSLSWKGLSMYMLWQGVGKRDFAPQLGDAYFWGSGALAQVTVFKQHLDYWTPANPNAYYPNPYASPVGSINSYINKTQQISDRYLQDASYLRLKNFTLSYNLPLALISRMKLKKVNVFLTGENLLTFTKLAKMLDPETLATVSDQNNNLLTPSADAGKIYPLSKVYSIGLNIGL</sequence>
<gene>
    <name evidence="12" type="ORF">GO621_02875</name>
</gene>
<evidence type="ECO:0000256" key="5">
    <source>
        <dbReference type="ARBA" id="ARBA00023077"/>
    </source>
</evidence>
<keyword evidence="6 8" id="KW-0472">Membrane</keyword>
<evidence type="ECO:0000313" key="12">
    <source>
        <dbReference type="EMBL" id="MVN20477.1"/>
    </source>
</evidence>
<reference evidence="12 13" key="1">
    <citation type="submission" date="2019-12" db="EMBL/GenBank/DDBJ databases">
        <title>Mucilaginibacter sp. HMF7410 genome sequencing and assembly.</title>
        <authorList>
            <person name="Kang H."/>
            <person name="Cha I."/>
            <person name="Kim H."/>
            <person name="Joh K."/>
        </authorList>
    </citation>
    <scope>NUCLEOTIDE SEQUENCE [LARGE SCALE GENOMIC DNA]</scope>
    <source>
        <strain evidence="12 13">HMF7410</strain>
    </source>
</reference>
<dbReference type="Pfam" id="PF00593">
    <property type="entry name" value="TonB_dep_Rec_b-barrel"/>
    <property type="match status" value="1"/>
</dbReference>
<dbReference type="SUPFAM" id="SSF49464">
    <property type="entry name" value="Carboxypeptidase regulatory domain-like"/>
    <property type="match status" value="1"/>
</dbReference>
<dbReference type="GO" id="GO:0009279">
    <property type="term" value="C:cell outer membrane"/>
    <property type="evidence" value="ECO:0007669"/>
    <property type="project" value="UniProtKB-SubCell"/>
</dbReference>
<dbReference type="InterPro" id="IPR036942">
    <property type="entry name" value="Beta-barrel_TonB_sf"/>
</dbReference>
<evidence type="ECO:0000256" key="4">
    <source>
        <dbReference type="ARBA" id="ARBA00022692"/>
    </source>
</evidence>
<evidence type="ECO:0000256" key="6">
    <source>
        <dbReference type="ARBA" id="ARBA00023136"/>
    </source>
</evidence>
<organism evidence="12 13">
    <name type="scientific">Mucilaginibacter arboris</name>
    <dbReference type="NCBI Taxonomy" id="2682090"/>
    <lineage>
        <taxon>Bacteria</taxon>
        <taxon>Pseudomonadati</taxon>
        <taxon>Bacteroidota</taxon>
        <taxon>Sphingobacteriia</taxon>
        <taxon>Sphingobacteriales</taxon>
        <taxon>Sphingobacteriaceae</taxon>
        <taxon>Mucilaginibacter</taxon>
    </lineage>
</organism>
<dbReference type="AlphaFoldDB" id="A0A7K1ST96"/>